<dbReference type="GeneID" id="140015976"/>
<feature type="compositionally biased region" description="Polar residues" evidence="3">
    <location>
        <begin position="337"/>
        <end position="350"/>
    </location>
</feature>
<feature type="region of interest" description="Disordered" evidence="3">
    <location>
        <begin position="332"/>
        <end position="357"/>
    </location>
</feature>
<dbReference type="Gene3D" id="3.30.70.270">
    <property type="match status" value="1"/>
</dbReference>
<dbReference type="Gene3D" id="3.30.420.10">
    <property type="entry name" value="Ribonuclease H-like superfamily/Ribonuclease H"/>
    <property type="match status" value="1"/>
</dbReference>
<evidence type="ECO:0000313" key="5">
    <source>
        <dbReference type="Proteomes" id="UP001652660"/>
    </source>
</evidence>
<dbReference type="SUPFAM" id="SSF57756">
    <property type="entry name" value="Retrovirus zinc finger-like domains"/>
    <property type="match status" value="1"/>
</dbReference>
<dbReference type="InterPro" id="IPR005162">
    <property type="entry name" value="Retrotrans_gag_dom"/>
</dbReference>
<dbReference type="InterPro" id="IPR036875">
    <property type="entry name" value="Znf_CCHC_sf"/>
</dbReference>
<dbReference type="Pfam" id="PF08284">
    <property type="entry name" value="RVP_2"/>
    <property type="match status" value="1"/>
</dbReference>
<dbReference type="Gene3D" id="2.40.70.10">
    <property type="entry name" value="Acid Proteases"/>
    <property type="match status" value="1"/>
</dbReference>
<dbReference type="PANTHER" id="PTHR15503:SF42">
    <property type="entry name" value="ZINC FINGER, CCHC-TYPE, RETROTRANSPOSON GAG DOMAIN, ASPARTIC PEPTIDASE DOMAIN PROTEIN-RELATED"/>
    <property type="match status" value="1"/>
</dbReference>
<evidence type="ECO:0000259" key="4">
    <source>
        <dbReference type="PROSITE" id="PS50994"/>
    </source>
</evidence>
<dbReference type="Gene3D" id="4.10.60.10">
    <property type="entry name" value="Zinc finger, CCHC-type"/>
    <property type="match status" value="1"/>
</dbReference>
<feature type="region of interest" description="Disordered" evidence="3">
    <location>
        <begin position="258"/>
        <end position="291"/>
    </location>
</feature>
<dbReference type="Proteomes" id="UP001652660">
    <property type="component" value="Chromosome 10c"/>
</dbReference>
<dbReference type="InterPro" id="IPR043128">
    <property type="entry name" value="Rev_trsase/Diguanyl_cyclase"/>
</dbReference>
<dbReference type="InterPro" id="IPR032567">
    <property type="entry name" value="RTL1-rel"/>
</dbReference>
<reference evidence="6" key="1">
    <citation type="submission" date="2025-08" db="UniProtKB">
        <authorList>
            <consortium name="RefSeq"/>
        </authorList>
    </citation>
    <scope>IDENTIFICATION</scope>
    <source>
        <tissue evidence="6">Leaves</tissue>
    </source>
</reference>
<feature type="region of interest" description="Disordered" evidence="3">
    <location>
        <begin position="1"/>
        <end position="33"/>
    </location>
</feature>
<evidence type="ECO:0000313" key="6">
    <source>
        <dbReference type="RefSeq" id="XP_071924915.1"/>
    </source>
</evidence>
<dbReference type="Pfam" id="PF03732">
    <property type="entry name" value="Retrotrans_gag"/>
    <property type="match status" value="1"/>
</dbReference>
<organism evidence="5 6">
    <name type="scientific">Coffea arabica</name>
    <name type="common">Arabian coffee</name>
    <dbReference type="NCBI Taxonomy" id="13443"/>
    <lineage>
        <taxon>Eukaryota</taxon>
        <taxon>Viridiplantae</taxon>
        <taxon>Streptophyta</taxon>
        <taxon>Embryophyta</taxon>
        <taxon>Tracheophyta</taxon>
        <taxon>Spermatophyta</taxon>
        <taxon>Magnoliopsida</taxon>
        <taxon>eudicotyledons</taxon>
        <taxon>Gunneridae</taxon>
        <taxon>Pentapetalae</taxon>
        <taxon>asterids</taxon>
        <taxon>lamiids</taxon>
        <taxon>Gentianales</taxon>
        <taxon>Rubiaceae</taxon>
        <taxon>Ixoroideae</taxon>
        <taxon>Gardenieae complex</taxon>
        <taxon>Bertiereae - Coffeeae clade</taxon>
        <taxon>Coffeeae</taxon>
        <taxon>Coffea</taxon>
    </lineage>
</organism>
<gene>
    <name evidence="6" type="primary">LOC140015976</name>
</gene>
<keyword evidence="5" id="KW-1185">Reference proteome</keyword>
<dbReference type="InterPro" id="IPR036397">
    <property type="entry name" value="RNaseH_sf"/>
</dbReference>
<keyword evidence="2" id="KW-0378">Hydrolase</keyword>
<dbReference type="PROSITE" id="PS50994">
    <property type="entry name" value="INTEGRASE"/>
    <property type="match status" value="1"/>
</dbReference>
<dbReference type="InterPro" id="IPR043502">
    <property type="entry name" value="DNA/RNA_pol_sf"/>
</dbReference>
<dbReference type="InterPro" id="IPR021109">
    <property type="entry name" value="Peptidase_aspartic_dom_sf"/>
</dbReference>
<dbReference type="Pfam" id="PF17919">
    <property type="entry name" value="RT_RNaseH_2"/>
    <property type="match status" value="1"/>
</dbReference>
<dbReference type="SUPFAM" id="SSF50630">
    <property type="entry name" value="Acid proteases"/>
    <property type="match status" value="1"/>
</dbReference>
<dbReference type="InterPro" id="IPR001584">
    <property type="entry name" value="Integrase_cat-core"/>
</dbReference>
<dbReference type="RefSeq" id="XP_071924915.1">
    <property type="nucleotide sequence ID" value="XM_072068814.1"/>
</dbReference>
<protein>
    <recommendedName>
        <fullName evidence="4">Integrase catalytic domain-containing protein</fullName>
    </recommendedName>
</protein>
<dbReference type="PANTHER" id="PTHR15503">
    <property type="entry name" value="LDOC1 RELATED"/>
    <property type="match status" value="1"/>
</dbReference>
<dbReference type="CDD" id="cd00303">
    <property type="entry name" value="retropepsin_like"/>
    <property type="match status" value="1"/>
</dbReference>
<keyword evidence="2" id="KW-0064">Aspartyl protease</keyword>
<evidence type="ECO:0000256" key="1">
    <source>
        <dbReference type="ARBA" id="ARBA00022670"/>
    </source>
</evidence>
<dbReference type="SUPFAM" id="SSF56672">
    <property type="entry name" value="DNA/RNA polymerases"/>
    <property type="match status" value="1"/>
</dbReference>
<keyword evidence="1" id="KW-0645">Protease</keyword>
<evidence type="ECO:0000256" key="3">
    <source>
        <dbReference type="SAM" id="MobiDB-lite"/>
    </source>
</evidence>
<feature type="domain" description="Integrase catalytic" evidence="4">
    <location>
        <begin position="695"/>
        <end position="793"/>
    </location>
</feature>
<proteinExistence type="predicted"/>
<sequence>MDRRVRGRECGRPTRQHPEVGGDRRPEVNQDHGQRTVVGDPVATVINRITDVLKRMTEHQTHGVVHHQGGPINTEDRALERFLKFGPPKFYGGPEPEWNLIRINWDRNHIPRTWANFTREFNAKFLPPLIQEKRDDDFIRCRQGAVSVAEYEIQFTKLSRFAPELVATEQRHIRRFVQGLNVEIQEGLAAVRIDTFANAVERPQRVEVARTQVKSFQAKKRFAPNSSREPAYANVSTAKVGLGLGGKNSPGVPRGALARGVGARGAGERDIRARGGLSGRSQPRNAPQGGRVTTPLVTCGYCRKAGHTEDGCWRKEGKCLKCGSSEHQIAGCPKIQESGTPSARQATSGGNRPKVPARVYSIDDQPVPDFSEVVEGTLPIFHRLAKVLIDLGATHSFVNPIFMSGIDVQLVKLPFDLEVRTPMGNKSIITSLAYKNCEFWVGERKMLVDLVSLDIKGYDVIIGMDFLTHYHAKLDCRAKVVEFWILGIATLKLDVKGRLASSDMISGVRARKMLYRGAQDVLAFLINAPSDQVMLEDVPVVREFPDVFSEELKILPPEREMEFKIELVPGMAPISKTLYRMAPAETREEHIKHLEVVLQILREHKLYAEFSKCEFWLDEISFLGHKVSKDGIAVDPAKVEAVTMWKQPETPTKELKKRLTSAPVLALPDGVEGYVVYSDASREGLGCVLMQKGKPLEIPEWKWEHITMDFVTGLPRNQKGFDAVWVIVDKLTKSAHFLPVSTSFSLEKLAKLYTEEIMRLHGIPISIVPDRDPRLRITVDFADWSRKITLDLYGKDAQQLFPYKISEIQQQEAENNIPYKAIEECISENTISSSIKKAPYRYEASATQKYTAIVAHKICLNDKGDRLTGAAGTSTQQKDKEGTATE</sequence>
<name>A0ABM4VZE3_COFAR</name>
<evidence type="ECO:0000256" key="2">
    <source>
        <dbReference type="ARBA" id="ARBA00022750"/>
    </source>
</evidence>
<dbReference type="InterPro" id="IPR041577">
    <property type="entry name" value="RT_RNaseH_2"/>
</dbReference>
<accession>A0ABM4VZE3</accession>